<name>A0A9C6W0L8_BOMTE</name>
<reference evidence="2" key="1">
    <citation type="submission" date="2025-08" db="UniProtKB">
        <authorList>
            <consortium name="RefSeq"/>
        </authorList>
    </citation>
    <scope>IDENTIFICATION</scope>
</reference>
<gene>
    <name evidence="2" type="primary">LOC125385461</name>
</gene>
<keyword evidence="1" id="KW-1185">Reference proteome</keyword>
<dbReference type="OrthoDB" id="7600144at2759"/>
<evidence type="ECO:0000313" key="1">
    <source>
        <dbReference type="Proteomes" id="UP000835206"/>
    </source>
</evidence>
<dbReference type="Proteomes" id="UP000835206">
    <property type="component" value="Chromosome 7"/>
</dbReference>
<dbReference type="AlphaFoldDB" id="A0A9C6W0L8"/>
<protein>
    <submittedName>
        <fullName evidence="2">Uncharacterized protein LOC125385461</fullName>
    </submittedName>
</protein>
<evidence type="ECO:0000313" key="2">
    <source>
        <dbReference type="RefSeq" id="XP_048263564.1"/>
    </source>
</evidence>
<dbReference type="GeneID" id="125385461"/>
<dbReference type="RefSeq" id="XP_048263564.1">
    <property type="nucleotide sequence ID" value="XM_048407607.1"/>
</dbReference>
<dbReference type="KEGG" id="bter:125385461"/>
<proteinExistence type="predicted"/>
<accession>A0A9C6W0L8</accession>
<organism evidence="1 2">
    <name type="scientific">Bombus terrestris</name>
    <name type="common">Buff-tailed bumblebee</name>
    <name type="synonym">Apis terrestris</name>
    <dbReference type="NCBI Taxonomy" id="30195"/>
    <lineage>
        <taxon>Eukaryota</taxon>
        <taxon>Metazoa</taxon>
        <taxon>Ecdysozoa</taxon>
        <taxon>Arthropoda</taxon>
        <taxon>Hexapoda</taxon>
        <taxon>Insecta</taxon>
        <taxon>Pterygota</taxon>
        <taxon>Neoptera</taxon>
        <taxon>Endopterygota</taxon>
        <taxon>Hymenoptera</taxon>
        <taxon>Apocrita</taxon>
        <taxon>Aculeata</taxon>
        <taxon>Apoidea</taxon>
        <taxon>Anthophila</taxon>
        <taxon>Apidae</taxon>
        <taxon>Bombus</taxon>
        <taxon>Bombus</taxon>
    </lineage>
</organism>
<sequence>MSLIQMEDNDSKTYTQSVQRKLENTVQYRNDNWKMSYGFINTTQKNVVLQQRSTYLLCTYKNRLQNACPADIKLLKRSVQEDLKLKYDELKSKDVDFEECEADLDIHPSELAIDPPKVKIWDEYRKLIELSRQKPESKLKQPLIHVTSLPKLYVNKSYSKLRSGLNNRVKRSILRSDTQRSILVANTNYVQFRNFKLKKMYKVRLD</sequence>